<evidence type="ECO:0000313" key="1">
    <source>
        <dbReference type="EMBL" id="KAH7965496.1"/>
    </source>
</evidence>
<evidence type="ECO:0000313" key="2">
    <source>
        <dbReference type="Proteomes" id="UP000821865"/>
    </source>
</evidence>
<dbReference type="Proteomes" id="UP000821865">
    <property type="component" value="Chromosome 2"/>
</dbReference>
<comment type="caution">
    <text evidence="1">The sequence shown here is derived from an EMBL/GenBank/DDBJ whole genome shotgun (WGS) entry which is preliminary data.</text>
</comment>
<gene>
    <name evidence="1" type="ORF">HPB49_008482</name>
</gene>
<proteinExistence type="predicted"/>
<keyword evidence="2" id="KW-1185">Reference proteome</keyword>
<accession>A0ACB8DBM9</accession>
<name>A0ACB8DBM9_DERSI</name>
<organism evidence="1 2">
    <name type="scientific">Dermacentor silvarum</name>
    <name type="common">Tick</name>
    <dbReference type="NCBI Taxonomy" id="543639"/>
    <lineage>
        <taxon>Eukaryota</taxon>
        <taxon>Metazoa</taxon>
        <taxon>Ecdysozoa</taxon>
        <taxon>Arthropoda</taxon>
        <taxon>Chelicerata</taxon>
        <taxon>Arachnida</taxon>
        <taxon>Acari</taxon>
        <taxon>Parasitiformes</taxon>
        <taxon>Ixodida</taxon>
        <taxon>Ixodoidea</taxon>
        <taxon>Ixodidae</taxon>
        <taxon>Rhipicephalinae</taxon>
        <taxon>Dermacentor</taxon>
    </lineage>
</organism>
<dbReference type="EMBL" id="CM023471">
    <property type="protein sequence ID" value="KAH7965496.1"/>
    <property type="molecule type" value="Genomic_DNA"/>
</dbReference>
<sequence length="742" mass="83941">MPTVKYEGTSLLQARALRVQLESIKIDEDDLVSGLATQIALYWIFDIVFAPKALRTLTICRNVGSTTVREISLATLSRLERHAPAVGMFTLTFFVLVMLTISIMALMKRTIHKGPRQGGCMALACDRALKDLQILLDDKVDPCQDLYNHVCRKWRQTAHEGLNFLDNSARLTMSRVNSRLLFDTSPETEATRDMQSVAKFLKMCWRYVNSAAPSGGRQALEISEIREYADIGEVSNFSNFIEHLIHLSLARGVVTVIGMKLLRSVNGVNRLHLFPGQSIAQKMDETTLTDEMLEYIRGVFAQYNLSRTFDASSISAQERRMQNMLSSSVRKQSYKLVVLRSLSNNFSTERWISTLNSILAEDDKVGSLSTIKVHGLDTVRKIIRFIEGLVDHGTAYIRIQVLMEAFRFDFIRRSTQHKSKRANSCLKATLDVVTQAPFVIETQVLGWPSEREGDVSFNILSEVVSTATAEENIVGMTSNNKRRVTSLLWNALIYAQAESFTNVTSMSVEVFNASLATVGFPAIYMRLKTKQRGALLKAPLHETDDIYASRFMDSRVFYDSIMNVVFLPVALRDKPVTYSAEVPVEYSIAMLGALIARELIRTVFPGCEVSEGERCSDELKRAQFYQDCVAALARAVFNVSLEEIDGHISDIAQWVLAAQWAHGALRTAIEKFERLHNWNEYWVQAQRVFFRRFCLMSCTAKDERYLQAARIRCILPLINIAEFTDVFGCHMNSSHVSRSCKF</sequence>
<reference evidence="1" key="1">
    <citation type="submission" date="2020-05" db="EMBL/GenBank/DDBJ databases">
        <title>Large-scale comparative analyses of tick genomes elucidate their genetic diversity and vector capacities.</title>
        <authorList>
            <person name="Jia N."/>
            <person name="Wang J."/>
            <person name="Shi W."/>
            <person name="Du L."/>
            <person name="Sun Y."/>
            <person name="Zhan W."/>
            <person name="Jiang J."/>
            <person name="Wang Q."/>
            <person name="Zhang B."/>
            <person name="Ji P."/>
            <person name="Sakyi L.B."/>
            <person name="Cui X."/>
            <person name="Yuan T."/>
            <person name="Jiang B."/>
            <person name="Yang W."/>
            <person name="Lam T.T.-Y."/>
            <person name="Chang Q."/>
            <person name="Ding S."/>
            <person name="Wang X."/>
            <person name="Zhu J."/>
            <person name="Ruan X."/>
            <person name="Zhao L."/>
            <person name="Wei J."/>
            <person name="Que T."/>
            <person name="Du C."/>
            <person name="Cheng J."/>
            <person name="Dai P."/>
            <person name="Han X."/>
            <person name="Huang E."/>
            <person name="Gao Y."/>
            <person name="Liu J."/>
            <person name="Shao H."/>
            <person name="Ye R."/>
            <person name="Li L."/>
            <person name="Wei W."/>
            <person name="Wang X."/>
            <person name="Wang C."/>
            <person name="Yang T."/>
            <person name="Huo Q."/>
            <person name="Li W."/>
            <person name="Guo W."/>
            <person name="Chen H."/>
            <person name="Zhou L."/>
            <person name="Ni X."/>
            <person name="Tian J."/>
            <person name="Zhou Y."/>
            <person name="Sheng Y."/>
            <person name="Liu T."/>
            <person name="Pan Y."/>
            <person name="Xia L."/>
            <person name="Li J."/>
            <person name="Zhao F."/>
            <person name="Cao W."/>
        </authorList>
    </citation>
    <scope>NUCLEOTIDE SEQUENCE</scope>
    <source>
        <strain evidence="1">Dsil-2018</strain>
    </source>
</reference>
<protein>
    <submittedName>
        <fullName evidence="1">Uncharacterized protein</fullName>
    </submittedName>
</protein>